<keyword evidence="10 12" id="KW-1133">Transmembrane helix</keyword>
<evidence type="ECO:0000256" key="1">
    <source>
        <dbReference type="ARBA" id="ARBA00002442"/>
    </source>
</evidence>
<comment type="subcellular location">
    <subcellularLocation>
        <location evidence="2 12">Cell inner membrane</location>
        <topology evidence="2 12">Single-pass membrane protein</topology>
    </subcellularLocation>
</comment>
<name>A0A2T7G1T0_9RHOB</name>
<dbReference type="AlphaFoldDB" id="A0A2T7G1T0"/>
<dbReference type="Pfam" id="PF04995">
    <property type="entry name" value="CcmD"/>
    <property type="match status" value="1"/>
</dbReference>
<evidence type="ECO:0000256" key="5">
    <source>
        <dbReference type="ARBA" id="ARBA00022448"/>
    </source>
</evidence>
<reference evidence="13 14" key="1">
    <citation type="submission" date="2018-04" db="EMBL/GenBank/DDBJ databases">
        <title>Pelagivirga bohaiensis gen. nov., sp. nov., a bacterium isolated from the Bohai Sea.</title>
        <authorList>
            <person name="Ji X."/>
        </authorList>
    </citation>
    <scope>NUCLEOTIDE SEQUENCE [LARGE SCALE GENOMIC DNA]</scope>
    <source>
        <strain evidence="13 14">BH-SD16</strain>
    </source>
</reference>
<keyword evidence="8 12" id="KW-0812">Transmembrane</keyword>
<keyword evidence="11 12" id="KW-0472">Membrane</keyword>
<evidence type="ECO:0000256" key="12">
    <source>
        <dbReference type="RuleBase" id="RU363101"/>
    </source>
</evidence>
<dbReference type="Proteomes" id="UP000244817">
    <property type="component" value="Unassembled WGS sequence"/>
</dbReference>
<dbReference type="EMBL" id="QCYG01000001">
    <property type="protein sequence ID" value="PVA08364.1"/>
    <property type="molecule type" value="Genomic_DNA"/>
</dbReference>
<dbReference type="NCBIfam" id="TIGR03141">
    <property type="entry name" value="cytochro_ccmD"/>
    <property type="match status" value="1"/>
</dbReference>
<comment type="function">
    <text evidence="1 12">Required for the export of heme to the periplasm for the biogenesis of c-type cytochromes.</text>
</comment>
<comment type="similarity">
    <text evidence="3 12">Belongs to the CcmD/CycX/HelD family.</text>
</comment>
<keyword evidence="5 12" id="KW-0813">Transport</keyword>
<gene>
    <name evidence="13" type="primary">ccmD</name>
    <name evidence="13" type="ORF">DC363_00525</name>
</gene>
<dbReference type="InterPro" id="IPR007078">
    <property type="entry name" value="Haem_export_protD_CcmD"/>
</dbReference>
<evidence type="ECO:0000313" key="13">
    <source>
        <dbReference type="EMBL" id="PVA08364.1"/>
    </source>
</evidence>
<keyword evidence="6 12" id="KW-1003">Cell membrane</keyword>
<keyword evidence="7 12" id="KW-0997">Cell inner membrane</keyword>
<evidence type="ECO:0000256" key="9">
    <source>
        <dbReference type="ARBA" id="ARBA00022748"/>
    </source>
</evidence>
<protein>
    <recommendedName>
        <fullName evidence="4 12">Heme exporter protein D</fullName>
    </recommendedName>
</protein>
<keyword evidence="9 12" id="KW-0201">Cytochrome c-type biogenesis</keyword>
<dbReference type="GO" id="GO:0005886">
    <property type="term" value="C:plasma membrane"/>
    <property type="evidence" value="ECO:0007669"/>
    <property type="project" value="UniProtKB-SubCell"/>
</dbReference>
<evidence type="ECO:0000256" key="11">
    <source>
        <dbReference type="ARBA" id="ARBA00023136"/>
    </source>
</evidence>
<evidence type="ECO:0000256" key="10">
    <source>
        <dbReference type="ARBA" id="ARBA00022989"/>
    </source>
</evidence>
<evidence type="ECO:0000313" key="14">
    <source>
        <dbReference type="Proteomes" id="UP000244817"/>
    </source>
</evidence>
<keyword evidence="14" id="KW-1185">Reference proteome</keyword>
<proteinExistence type="inferred from homology"/>
<comment type="caution">
    <text evidence="13">The sequence shown here is derived from an EMBL/GenBank/DDBJ whole genome shotgun (WGS) entry which is preliminary data.</text>
</comment>
<accession>A0A2T7G1T0</accession>
<evidence type="ECO:0000256" key="8">
    <source>
        <dbReference type="ARBA" id="ARBA00022692"/>
    </source>
</evidence>
<evidence type="ECO:0000256" key="3">
    <source>
        <dbReference type="ARBA" id="ARBA00008741"/>
    </source>
</evidence>
<organism evidence="13 14">
    <name type="scientific">Thalassorhabdomicrobium marinisediminis</name>
    <dbReference type="NCBI Taxonomy" id="2170577"/>
    <lineage>
        <taxon>Bacteria</taxon>
        <taxon>Pseudomonadati</taxon>
        <taxon>Pseudomonadota</taxon>
        <taxon>Alphaproteobacteria</taxon>
        <taxon>Rhodobacterales</taxon>
        <taxon>Paracoccaceae</taxon>
        <taxon>Thalassorhabdomicrobium</taxon>
    </lineage>
</organism>
<evidence type="ECO:0000256" key="4">
    <source>
        <dbReference type="ARBA" id="ARBA00016461"/>
    </source>
</evidence>
<evidence type="ECO:0000256" key="6">
    <source>
        <dbReference type="ARBA" id="ARBA00022475"/>
    </source>
</evidence>
<feature type="transmembrane region" description="Helical" evidence="12">
    <location>
        <begin position="12"/>
        <end position="30"/>
    </location>
</feature>
<dbReference type="GO" id="GO:0015886">
    <property type="term" value="P:heme transport"/>
    <property type="evidence" value="ECO:0007669"/>
    <property type="project" value="InterPro"/>
</dbReference>
<evidence type="ECO:0000256" key="7">
    <source>
        <dbReference type="ARBA" id="ARBA00022519"/>
    </source>
</evidence>
<dbReference type="GO" id="GO:0017004">
    <property type="term" value="P:cytochrome complex assembly"/>
    <property type="evidence" value="ECO:0007669"/>
    <property type="project" value="UniProtKB-KW"/>
</dbReference>
<sequence>MPELGDYAAEVLSAYAASLLLLVALVGLSLRRSRKVRAQLDAVEARRKDAP</sequence>
<evidence type="ECO:0000256" key="2">
    <source>
        <dbReference type="ARBA" id="ARBA00004377"/>
    </source>
</evidence>